<reference evidence="2 3" key="1">
    <citation type="submission" date="2019-02" db="EMBL/GenBank/DDBJ databases">
        <title>Deep-cultivation of Planctomycetes and their phenomic and genomic characterization uncovers novel biology.</title>
        <authorList>
            <person name="Wiegand S."/>
            <person name="Jogler M."/>
            <person name="Boedeker C."/>
            <person name="Pinto D."/>
            <person name="Vollmers J."/>
            <person name="Rivas-Marin E."/>
            <person name="Kohn T."/>
            <person name="Peeters S.H."/>
            <person name="Heuer A."/>
            <person name="Rast P."/>
            <person name="Oberbeckmann S."/>
            <person name="Bunk B."/>
            <person name="Jeske O."/>
            <person name="Meyerdierks A."/>
            <person name="Storesund J.E."/>
            <person name="Kallscheuer N."/>
            <person name="Luecker S."/>
            <person name="Lage O.M."/>
            <person name="Pohl T."/>
            <person name="Merkel B.J."/>
            <person name="Hornburger P."/>
            <person name="Mueller R.-W."/>
            <person name="Bruemmer F."/>
            <person name="Labrenz M."/>
            <person name="Spormann A.M."/>
            <person name="Op den Camp H."/>
            <person name="Overmann J."/>
            <person name="Amann R."/>
            <person name="Jetten M.S.M."/>
            <person name="Mascher T."/>
            <person name="Medema M.H."/>
            <person name="Devos D.P."/>
            <person name="Kaster A.-K."/>
            <person name="Ovreas L."/>
            <person name="Rohde M."/>
            <person name="Galperin M.Y."/>
            <person name="Jogler C."/>
        </authorList>
    </citation>
    <scope>NUCLEOTIDE SEQUENCE [LARGE SCALE GENOMIC DNA]</scope>
    <source>
        <strain evidence="2 3">Q31a</strain>
    </source>
</reference>
<dbReference type="KEGG" id="ahel:Q31a_10290"/>
<dbReference type="EMBL" id="CP036298">
    <property type="protein sequence ID" value="QDV22743.1"/>
    <property type="molecule type" value="Genomic_DNA"/>
</dbReference>
<keyword evidence="3" id="KW-1185">Reference proteome</keyword>
<feature type="region of interest" description="Disordered" evidence="1">
    <location>
        <begin position="12"/>
        <end position="38"/>
    </location>
</feature>
<protein>
    <recommendedName>
        <fullName evidence="4">Heparinase II/III-like protein</fullName>
    </recommendedName>
</protein>
<evidence type="ECO:0000256" key="1">
    <source>
        <dbReference type="SAM" id="MobiDB-lite"/>
    </source>
</evidence>
<gene>
    <name evidence="2" type="ORF">Q31a_10290</name>
</gene>
<evidence type="ECO:0000313" key="3">
    <source>
        <dbReference type="Proteomes" id="UP000318017"/>
    </source>
</evidence>
<sequence length="639" mass="70700">MDWIDPRYQVNVEGKTVTDREDPTTKSKRRKRPTSPFKAQVQAALAQPLDVWGAAFGHALSGLKWPSGCNAENSFLFSSVIQEQAEVLVRSGMSARKLAAILSTESESAVPTEPQSSTPDNVVGLMSVPLETIAFQWLDTADAYAHSALAVAALAWQIPDHAQRPGNEWLTRWLQACNDRILKYTPDLEEAVLCHLVLQCELPLLIGIATATSKRTVLAQASTAMDNLAEHLERSLDNAAPWLVHGATYLRASLASVLRSRILANELGLRKWFPPQQKALSRLLKHAARWARPDGTQLLAAGNNPPRSKAIWNALAMQTRGSKPMQYAMALSGIGNQKRSEVLSKIDPDKLPPFTHYSENAAGACMQADWVHKGGRVAFDFSDTNICMEVLGPKGQSVLSGEWTAEVRLDNALQPQVDEWQELCWFSDADVDYIELEAKFGDQACIQRQLMLLREDKLLLVADALLGDADGDWSLTAQIPLAGGAEFMPSEKNTEGRIQLHSGAQCMVLPLFLPEWRRQQQTGSLDATPENLIVQQAISGKRRLYMPTLISLNGSHAKREFTWRRLSVGEELRVVGADEAAAYRVQIAKEQWLLYRTLAPATRRTALGMHTLSDFYAAKFCSEEGETDTLVDVEAPAKR</sequence>
<proteinExistence type="predicted"/>
<dbReference type="AlphaFoldDB" id="A0A518G2A4"/>
<dbReference type="Proteomes" id="UP000318017">
    <property type="component" value="Chromosome"/>
</dbReference>
<organism evidence="2 3">
    <name type="scientific">Aureliella helgolandensis</name>
    <dbReference type="NCBI Taxonomy" id="2527968"/>
    <lineage>
        <taxon>Bacteria</taxon>
        <taxon>Pseudomonadati</taxon>
        <taxon>Planctomycetota</taxon>
        <taxon>Planctomycetia</taxon>
        <taxon>Pirellulales</taxon>
        <taxon>Pirellulaceae</taxon>
        <taxon>Aureliella</taxon>
    </lineage>
</organism>
<feature type="compositionally biased region" description="Basic and acidic residues" evidence="1">
    <location>
        <begin position="16"/>
        <end position="25"/>
    </location>
</feature>
<evidence type="ECO:0008006" key="4">
    <source>
        <dbReference type="Google" id="ProtNLM"/>
    </source>
</evidence>
<dbReference type="RefSeq" id="WP_231691068.1">
    <property type="nucleotide sequence ID" value="NZ_CP036298.1"/>
</dbReference>
<evidence type="ECO:0000313" key="2">
    <source>
        <dbReference type="EMBL" id="QDV22743.1"/>
    </source>
</evidence>
<name>A0A518G2A4_9BACT</name>
<accession>A0A518G2A4</accession>